<dbReference type="Gene3D" id="1.25.40.10">
    <property type="entry name" value="Tetratricopeptide repeat domain"/>
    <property type="match status" value="1"/>
</dbReference>
<dbReference type="RefSeq" id="WP_184262521.1">
    <property type="nucleotide sequence ID" value="NZ_JACIIX010000003.1"/>
</dbReference>
<dbReference type="AlphaFoldDB" id="A0A7X0DLE1"/>
<protein>
    <recommendedName>
        <fullName evidence="3">Sel1 repeat family protein</fullName>
    </recommendedName>
</protein>
<keyword evidence="2" id="KW-1185">Reference proteome</keyword>
<accession>A0A7X0DLE1</accession>
<dbReference type="EMBL" id="JACIIX010000003">
    <property type="protein sequence ID" value="MBB6209895.1"/>
    <property type="molecule type" value="Genomic_DNA"/>
</dbReference>
<dbReference type="InterPro" id="IPR011990">
    <property type="entry name" value="TPR-like_helical_dom_sf"/>
</dbReference>
<name>A0A7X0DLE1_NOVIT</name>
<organism evidence="1 2">
    <name type="scientific">Novispirillum itersonii</name>
    <name type="common">Aquaspirillum itersonii</name>
    <dbReference type="NCBI Taxonomy" id="189"/>
    <lineage>
        <taxon>Bacteria</taxon>
        <taxon>Pseudomonadati</taxon>
        <taxon>Pseudomonadota</taxon>
        <taxon>Alphaproteobacteria</taxon>
        <taxon>Rhodospirillales</taxon>
        <taxon>Novispirillaceae</taxon>
        <taxon>Novispirillum</taxon>
    </lineage>
</organism>
<gene>
    <name evidence="1" type="ORF">FHS48_001303</name>
</gene>
<sequence length="193" mass="20800">MIPRLLQTLTPMLHCGLRCAVVAAVCAGPWIAGAPEARAQAISLDQIYRDSLREENAGALPGYVLNRGLPPYPEPKPPVPGSGEGRLGAGVVETQLNTQMAWNEVLKSIAGGQPSPFAVDAVRRRAERSDPQAIELLAWMFTNGVGVKRDLTQAFDLYVKADALGIANAKENAKAVLKSMRPEERRTVMNPFG</sequence>
<evidence type="ECO:0000313" key="2">
    <source>
        <dbReference type="Proteomes" id="UP000544872"/>
    </source>
</evidence>
<evidence type="ECO:0000313" key="1">
    <source>
        <dbReference type="EMBL" id="MBB6209895.1"/>
    </source>
</evidence>
<proteinExistence type="predicted"/>
<dbReference type="SUPFAM" id="SSF81901">
    <property type="entry name" value="HCP-like"/>
    <property type="match status" value="1"/>
</dbReference>
<comment type="caution">
    <text evidence="1">The sequence shown here is derived from an EMBL/GenBank/DDBJ whole genome shotgun (WGS) entry which is preliminary data.</text>
</comment>
<evidence type="ECO:0008006" key="3">
    <source>
        <dbReference type="Google" id="ProtNLM"/>
    </source>
</evidence>
<reference evidence="1 2" key="1">
    <citation type="submission" date="2020-08" db="EMBL/GenBank/DDBJ databases">
        <title>Genomic Encyclopedia of Type Strains, Phase IV (KMG-IV): sequencing the most valuable type-strain genomes for metagenomic binning, comparative biology and taxonomic classification.</title>
        <authorList>
            <person name="Goeker M."/>
        </authorList>
    </citation>
    <scope>NUCLEOTIDE SEQUENCE [LARGE SCALE GENOMIC DNA]</scope>
    <source>
        <strain evidence="1 2">DSM 11590</strain>
    </source>
</reference>
<dbReference type="Proteomes" id="UP000544872">
    <property type="component" value="Unassembled WGS sequence"/>
</dbReference>